<keyword evidence="2" id="KW-0677">Repeat</keyword>
<evidence type="ECO:0000256" key="2">
    <source>
        <dbReference type="ARBA" id="ARBA00022737"/>
    </source>
</evidence>
<dbReference type="InterPro" id="IPR006581">
    <property type="entry name" value="VPS10"/>
</dbReference>
<dbReference type="Pfam" id="PF15902">
    <property type="entry name" value="Sortilin-Vps10"/>
    <property type="match status" value="1"/>
</dbReference>
<comment type="subcellular location">
    <subcellularLocation>
        <location evidence="1">Membrane</location>
    </subcellularLocation>
</comment>
<evidence type="ECO:0000256" key="6">
    <source>
        <dbReference type="SAM" id="Phobius"/>
    </source>
</evidence>
<dbReference type="Gene3D" id="3.30.60.270">
    <property type="match status" value="1"/>
</dbReference>
<dbReference type="InterPro" id="IPR050310">
    <property type="entry name" value="VPS10-sortilin"/>
</dbReference>
<keyword evidence="4" id="KW-0325">Glycoprotein</keyword>
<feature type="domain" description="VPS10" evidence="7">
    <location>
        <begin position="105"/>
        <end position="738"/>
    </location>
</feature>
<dbReference type="GeneID" id="101235022"/>
<evidence type="ECO:0000256" key="5">
    <source>
        <dbReference type="SAM" id="MobiDB-lite"/>
    </source>
</evidence>
<dbReference type="PANTHER" id="PTHR12106">
    <property type="entry name" value="SORTILIN RELATED"/>
    <property type="match status" value="1"/>
</dbReference>
<dbReference type="InterPro" id="IPR031777">
    <property type="entry name" value="Sortilin_C"/>
</dbReference>
<organism evidence="8 9">
    <name type="scientific">Hydra vulgaris</name>
    <name type="common">Hydra</name>
    <name type="synonym">Hydra attenuata</name>
    <dbReference type="NCBI Taxonomy" id="6087"/>
    <lineage>
        <taxon>Eukaryota</taxon>
        <taxon>Metazoa</taxon>
        <taxon>Cnidaria</taxon>
        <taxon>Hydrozoa</taxon>
        <taxon>Hydroidolina</taxon>
        <taxon>Anthoathecata</taxon>
        <taxon>Aplanulata</taxon>
        <taxon>Hydridae</taxon>
        <taxon>Hydra</taxon>
    </lineage>
</organism>
<reference evidence="9" key="1">
    <citation type="submission" date="2025-08" db="UniProtKB">
        <authorList>
            <consortium name="RefSeq"/>
        </authorList>
    </citation>
    <scope>IDENTIFICATION</scope>
</reference>
<evidence type="ECO:0000256" key="4">
    <source>
        <dbReference type="ARBA" id="ARBA00023180"/>
    </source>
</evidence>
<dbReference type="Gene3D" id="2.130.10.10">
    <property type="entry name" value="YVTN repeat-like/Quinoprotein amine dehydrogenase"/>
    <property type="match status" value="2"/>
</dbReference>
<dbReference type="Gene3D" id="2.10.70.80">
    <property type="match status" value="1"/>
</dbReference>
<evidence type="ECO:0000256" key="3">
    <source>
        <dbReference type="ARBA" id="ARBA00023136"/>
    </source>
</evidence>
<keyword evidence="8" id="KW-1185">Reference proteome</keyword>
<evidence type="ECO:0000313" key="9">
    <source>
        <dbReference type="RefSeq" id="XP_065657025.1"/>
    </source>
</evidence>
<accession>A0ABM4C608</accession>
<sequence>MKQQYNKMVSRQVFIIFSFCVTGSYLSERYIYFGGHDKSGNENFLTTNVQHSRVKRSTLNEDAKKKIQSNKFVLKDEKNFDFQLFWLGEDSEVQLLLTTIDAGFLTIFGIKNPSKLYKSTNDGLTFENIGHLIEKTEIRSKMGIMKSPLNSNMLILISYSSTNMFSMFLSQQTASTLVITKDAGITFKLINIPFTIKEGSPILFHPTKEDWLMVLDSKGGAWLSKDFGTKWMQLMKDKKVSSVKWGTALGKEGEEIYLSTYNDNPIFSFLHMITSSSTIKVWKSSDNGKSSEGILEHCFNFGVQGDFVFASISLPKVSEMEKDARLLHVSKDSGKTFHLANVPKITADMFYAVLDMNNGMVFLHVDSEGNTGFGTLYISDADGIEYTTSLENHFYTNNGVTDFIRVTSMEGVYITQKLAPDNTILTVITFDRGVVWNPLYVDSKKYCKSEAVSCNLHLHISYSIDEKGVPAQPPLFTENAPGIILAHGQAGDALTGVSNVWLSQNGGYNWTQVAEGPHHYAIADNGNLIVIYPETNSTENFLKYSVDQGDSWNNYKFSNESDLYVKGLVAETHSLYRTFSLWGYKAPKNASEREWFVITISFKDIFTKECTKESFITWYPHALNKKDGCILGQKTTYIKPSPDKECFIGKSFDPVLKREKCNCTKDDLECDYGYKRQTDGSCKRIPSIELEKVCLNGEEYQKNYSRGFRRIPGDLCESKEAIDDVVKYIDEHKQCAKLSVAEYYGIAKLEEEIMKTPSPVENKKGIFAPVLLIGCVIVLLGIFAGVWYYKKRNRSVTNHATFSYMHQNNEENFEHENSRYNPRPKGQRTYKDETEGEDDEVLIPI</sequence>
<dbReference type="SUPFAM" id="SSF110296">
    <property type="entry name" value="Oligoxyloglucan reducing end-specific cellobiohydrolase"/>
    <property type="match status" value="1"/>
</dbReference>
<dbReference type="SMART" id="SM00602">
    <property type="entry name" value="VPS10"/>
    <property type="match status" value="1"/>
</dbReference>
<keyword evidence="3 6" id="KW-0472">Membrane</keyword>
<feature type="transmembrane region" description="Helical" evidence="6">
    <location>
        <begin position="12"/>
        <end position="32"/>
    </location>
</feature>
<name>A0ABM4C608_HYDVU</name>
<dbReference type="Proteomes" id="UP001652625">
    <property type="component" value="Chromosome 07"/>
</dbReference>
<dbReference type="PANTHER" id="PTHR12106:SF23">
    <property type="entry name" value="SORTILIN"/>
    <property type="match status" value="1"/>
</dbReference>
<keyword evidence="6" id="KW-0812">Transmembrane</keyword>
<dbReference type="RefSeq" id="XP_065657025.1">
    <property type="nucleotide sequence ID" value="XM_065800953.1"/>
</dbReference>
<proteinExistence type="predicted"/>
<protein>
    <submittedName>
        <fullName evidence="9">Sortilin isoform X2</fullName>
    </submittedName>
</protein>
<feature type="transmembrane region" description="Helical" evidence="6">
    <location>
        <begin position="766"/>
        <end position="789"/>
    </location>
</feature>
<dbReference type="InterPro" id="IPR015943">
    <property type="entry name" value="WD40/YVTN_repeat-like_dom_sf"/>
</dbReference>
<evidence type="ECO:0000313" key="8">
    <source>
        <dbReference type="Proteomes" id="UP001652625"/>
    </source>
</evidence>
<feature type="region of interest" description="Disordered" evidence="5">
    <location>
        <begin position="813"/>
        <end position="839"/>
    </location>
</feature>
<dbReference type="InterPro" id="IPR031778">
    <property type="entry name" value="Sortilin_N"/>
</dbReference>
<keyword evidence="6" id="KW-1133">Transmembrane helix</keyword>
<gene>
    <name evidence="9" type="primary">LOC101235022</name>
</gene>
<evidence type="ECO:0000256" key="1">
    <source>
        <dbReference type="ARBA" id="ARBA00004370"/>
    </source>
</evidence>
<dbReference type="Pfam" id="PF15901">
    <property type="entry name" value="Sortilin_C"/>
    <property type="match status" value="1"/>
</dbReference>
<evidence type="ECO:0000259" key="7">
    <source>
        <dbReference type="SMART" id="SM00602"/>
    </source>
</evidence>